<dbReference type="PROSITE" id="PS51719">
    <property type="entry name" value="G_SEPTIN"/>
    <property type="match status" value="1"/>
</dbReference>
<dbReference type="InterPro" id="IPR030379">
    <property type="entry name" value="G_SEPTIN_dom"/>
</dbReference>
<organism evidence="7 8">
    <name type="scientific">Puccinia striiformis</name>
    <dbReference type="NCBI Taxonomy" id="27350"/>
    <lineage>
        <taxon>Eukaryota</taxon>
        <taxon>Fungi</taxon>
        <taxon>Dikarya</taxon>
        <taxon>Basidiomycota</taxon>
        <taxon>Pucciniomycotina</taxon>
        <taxon>Pucciniomycetes</taxon>
        <taxon>Pucciniales</taxon>
        <taxon>Pucciniaceae</taxon>
        <taxon>Puccinia</taxon>
    </lineage>
</organism>
<dbReference type="EMBL" id="PKSL01000064">
    <property type="protein sequence ID" value="POW08429.1"/>
    <property type="molecule type" value="Genomic_DNA"/>
</dbReference>
<dbReference type="GO" id="GO:0032156">
    <property type="term" value="C:septin cytoskeleton"/>
    <property type="evidence" value="ECO:0007669"/>
    <property type="project" value="UniProtKB-ARBA"/>
</dbReference>
<protein>
    <recommendedName>
        <fullName evidence="6">Septin-type G domain-containing protein</fullName>
    </recommendedName>
</protein>
<dbReference type="Pfam" id="PF00735">
    <property type="entry name" value="Septin"/>
    <property type="match status" value="1"/>
</dbReference>
<name>A0A2S4VG03_9BASI</name>
<keyword evidence="2 3" id="KW-0342">GTP-binding</keyword>
<feature type="domain" description="Septin-type G" evidence="6">
    <location>
        <begin position="55"/>
        <end position="332"/>
    </location>
</feature>
<reference evidence="7" key="1">
    <citation type="submission" date="2017-12" db="EMBL/GenBank/DDBJ databases">
        <title>Gene loss provides genomic basis for host adaptation in cereal stripe rust fungi.</title>
        <authorList>
            <person name="Xia C."/>
        </authorList>
    </citation>
    <scope>NUCLEOTIDE SEQUENCE [LARGE SCALE GENOMIC DNA]</scope>
    <source>
        <strain evidence="7">93-210</strain>
    </source>
</reference>
<evidence type="ECO:0000259" key="6">
    <source>
        <dbReference type="PROSITE" id="PS51719"/>
    </source>
</evidence>
<gene>
    <name evidence="7" type="ORF">PSTT_07495</name>
</gene>
<dbReference type="Gene3D" id="3.40.50.300">
    <property type="entry name" value="P-loop containing nucleotide triphosphate hydrolases"/>
    <property type="match status" value="1"/>
</dbReference>
<accession>A0A2S4VG03</accession>
<dbReference type="PANTHER" id="PTHR18884">
    <property type="entry name" value="SEPTIN"/>
    <property type="match status" value="1"/>
</dbReference>
<feature type="non-terminal residue" evidence="7">
    <location>
        <position position="1"/>
    </location>
</feature>
<dbReference type="VEuPathDB" id="FungiDB:PSTT_07495"/>
<keyword evidence="4" id="KW-0175">Coiled coil</keyword>
<proteinExistence type="inferred from homology"/>
<evidence type="ECO:0000313" key="8">
    <source>
        <dbReference type="Proteomes" id="UP000239156"/>
    </source>
</evidence>
<evidence type="ECO:0000256" key="5">
    <source>
        <dbReference type="SAM" id="MobiDB-lite"/>
    </source>
</evidence>
<comment type="similarity">
    <text evidence="3">Belongs to the TRAFAC class TrmE-Era-EngA-EngB-Septin-like GTPase superfamily. Septin GTPase family.</text>
</comment>
<dbReference type="Proteomes" id="UP000239156">
    <property type="component" value="Unassembled WGS sequence"/>
</dbReference>
<evidence type="ECO:0000313" key="7">
    <source>
        <dbReference type="EMBL" id="POW08429.1"/>
    </source>
</evidence>
<evidence type="ECO:0000256" key="4">
    <source>
        <dbReference type="SAM" id="Coils"/>
    </source>
</evidence>
<dbReference type="AlphaFoldDB" id="A0A2S4VG03"/>
<keyword evidence="8" id="KW-1185">Reference proteome</keyword>
<feature type="region of interest" description="Disordered" evidence="5">
    <location>
        <begin position="31"/>
        <end position="53"/>
    </location>
</feature>
<evidence type="ECO:0000256" key="2">
    <source>
        <dbReference type="ARBA" id="ARBA00023134"/>
    </source>
</evidence>
<dbReference type="VEuPathDB" id="FungiDB:PSHT_09678"/>
<dbReference type="InterPro" id="IPR027417">
    <property type="entry name" value="P-loop_NTPase"/>
</dbReference>
<feature type="coiled-coil region" evidence="4">
    <location>
        <begin position="338"/>
        <end position="380"/>
    </location>
</feature>
<dbReference type="CDD" id="cd01850">
    <property type="entry name" value="CDC_Septin"/>
    <property type="match status" value="1"/>
</dbReference>
<evidence type="ECO:0000256" key="1">
    <source>
        <dbReference type="ARBA" id="ARBA00022741"/>
    </source>
</evidence>
<dbReference type="SUPFAM" id="SSF52540">
    <property type="entry name" value="P-loop containing nucleoside triphosphate hydrolases"/>
    <property type="match status" value="1"/>
</dbReference>
<dbReference type="GO" id="GO:0005938">
    <property type="term" value="C:cell cortex"/>
    <property type="evidence" value="ECO:0007669"/>
    <property type="project" value="UniProtKB-ARBA"/>
</dbReference>
<comment type="caution">
    <text evidence="7">The sequence shown here is derived from an EMBL/GenBank/DDBJ whole genome shotgun (WGS) entry which is preliminary data.</text>
</comment>
<evidence type="ECO:0000256" key="3">
    <source>
        <dbReference type="RuleBase" id="RU004560"/>
    </source>
</evidence>
<dbReference type="InterPro" id="IPR016491">
    <property type="entry name" value="Septin"/>
</dbReference>
<keyword evidence="1 3" id="KW-0547">Nucleotide-binding</keyword>
<feature type="non-terminal residue" evidence="7">
    <location>
        <position position="380"/>
    </location>
</feature>
<sequence length="380" mass="43616">CSHAKGSVKWLSGVLSRGSLRPFLRETPFLTQPTRTHPTRYTSDLFNQSKDGSTTQTTKTLMVVGASGSGRTTFVNTLVDQKGWLKHSELSDPSNAHEPKPFMKVHKQTIELEQDGIPVRLTVCDTAGFGDNIDNEFAFSTISDYLEKQCHDILGEESRIKRNARLEDNRVHALLYFIPPTGHSLREMDIELMKRLSTLVNVIPVIGKADTLTPTELKGFKERIMQDIEHYQIPIYNFPFDAEEDDDEIIAENSELRASLPFALVGSEEEVEVGGELIRARKYPWGIVEIDNPNHTDFLKLKNTLLSTHLTDLKEITIDFLYENYREKALNDIVNRSFKLKEDQLKKEEEKLKEIELRVQRELSEKRQELLAREESLRNM</sequence>
<dbReference type="GO" id="GO:0005525">
    <property type="term" value="F:GTP binding"/>
    <property type="evidence" value="ECO:0007669"/>
    <property type="project" value="UniProtKB-KW"/>
</dbReference>
<dbReference type="PIRSF" id="PIRSF006698">
    <property type="entry name" value="Septin"/>
    <property type="match status" value="1"/>
</dbReference>